<feature type="chain" id="PRO_5039218198" evidence="4">
    <location>
        <begin position="30"/>
        <end position="659"/>
    </location>
</feature>
<dbReference type="GO" id="GO:0070555">
    <property type="term" value="P:response to interleukin-1"/>
    <property type="evidence" value="ECO:0007669"/>
    <property type="project" value="TreeGrafter"/>
</dbReference>
<sequence length="659" mass="70939">MEVTSTTSRMLRGWILCALVIFYAQNVTSKALLCGEKQYFKDSRCCNKCQPGSRVLSPCTESQQTVCSNCNHHEYQPGWTDAATCIPKKFCDTGKGFMSRNEKTESLETEEPCRCKPGYQCHLIHCEYCEAIPTCDPGYTLELENDSTSGRKVCAPCKNGFFSAGGLNEQCKPWRSCKAEGRSELKPGNAQADAMCGEHVSASPWVLVTVLLVITALCLLILLLFCYKDKLKLLSVNLRSCVQNLKRSRIQQETLGPTYHSGTVAESPRTSSPCETTKLICQSPHSPGTDSPSTVPSPPVSNVGVSPTSAKEMVDKEDIKEKMVAENGRVSGEPEELSEEEVLNAPLHLAGPCTCVVPVHEPLEVGENEDCSQAVDPGMSGTCSCGILEKERNGEKRQQNRKEENERGGQRPENISSSSNGETCVTYPVSVSSSLIHASSTIPISNPPAEVCVPLSQAAVRPQYRSNLSDTSPIKQEEVSRLANANSASHDSSSASATTLVNALMTSTSAGHLYLDKPSEASGSEKDLGVSSRDNKLSSGESELGCSPESLHSRLVEPSLTSGTSGMVSGNHNTTFISSGQVMNVSGDVIVVYVSPTSHSGEESGQGGTFGSPIQEQANETTQFFQSSLRPQGDSITHNTSQGETLPVQEVRQERQRGK</sequence>
<evidence type="ECO:0000256" key="1">
    <source>
        <dbReference type="PROSITE-ProRule" id="PRU00206"/>
    </source>
</evidence>
<organism evidence="6 7">
    <name type="scientific">Nothobranchius furzeri</name>
    <name type="common">Turquoise killifish</name>
    <dbReference type="NCBI Taxonomy" id="105023"/>
    <lineage>
        <taxon>Eukaryota</taxon>
        <taxon>Metazoa</taxon>
        <taxon>Chordata</taxon>
        <taxon>Craniata</taxon>
        <taxon>Vertebrata</taxon>
        <taxon>Euteleostomi</taxon>
        <taxon>Actinopterygii</taxon>
        <taxon>Neopterygii</taxon>
        <taxon>Teleostei</taxon>
        <taxon>Neoteleostei</taxon>
        <taxon>Acanthomorphata</taxon>
        <taxon>Ovalentaria</taxon>
        <taxon>Atherinomorphae</taxon>
        <taxon>Cyprinodontiformes</taxon>
        <taxon>Nothobranchiidae</taxon>
        <taxon>Nothobranchius</taxon>
    </lineage>
</organism>
<feature type="region of interest" description="Disordered" evidence="2">
    <location>
        <begin position="597"/>
        <end position="659"/>
    </location>
</feature>
<evidence type="ECO:0000313" key="7">
    <source>
        <dbReference type="Proteomes" id="UP000822369"/>
    </source>
</evidence>
<accession>A0A9D3BNH3</accession>
<feature type="compositionally biased region" description="Low complexity" evidence="2">
    <location>
        <begin position="286"/>
        <end position="309"/>
    </location>
</feature>
<dbReference type="Pfam" id="PF00020">
    <property type="entry name" value="TNFR_c6"/>
    <property type="match status" value="1"/>
</dbReference>
<keyword evidence="3" id="KW-0472">Membrane</keyword>
<dbReference type="EMBL" id="JAAVVJ010000010">
    <property type="protein sequence ID" value="KAF7214045.1"/>
    <property type="molecule type" value="Genomic_DNA"/>
</dbReference>
<dbReference type="PANTHER" id="PTHR47134">
    <property type="entry name" value="TUMOR NECROSIS FACTOR RECEPTOR SUPERFAMILY MEMBER 11A"/>
    <property type="match status" value="1"/>
</dbReference>
<dbReference type="GO" id="GO:0045780">
    <property type="term" value="P:positive regulation of bone resorption"/>
    <property type="evidence" value="ECO:0007669"/>
    <property type="project" value="TreeGrafter"/>
</dbReference>
<reference evidence="6" key="1">
    <citation type="submission" date="2020-03" db="EMBL/GenBank/DDBJ databases">
        <title>Intra-Species Differences in Population Size shape Life History and Genome Evolution.</title>
        <authorList>
            <person name="Willemsen D."/>
            <person name="Cui R."/>
            <person name="Valenzano D.R."/>
        </authorList>
    </citation>
    <scope>NUCLEOTIDE SEQUENCE</scope>
    <source>
        <strain evidence="6">GRZ</strain>
        <tissue evidence="6">Whole</tissue>
    </source>
</reference>
<feature type="region of interest" description="Disordered" evidence="2">
    <location>
        <begin position="390"/>
        <end position="423"/>
    </location>
</feature>
<feature type="repeat" description="TNFR-Cys" evidence="1">
    <location>
        <begin position="33"/>
        <end position="67"/>
    </location>
</feature>
<dbReference type="GO" id="GO:0001503">
    <property type="term" value="P:ossification"/>
    <property type="evidence" value="ECO:0007669"/>
    <property type="project" value="TreeGrafter"/>
</dbReference>
<dbReference type="PROSITE" id="PS50050">
    <property type="entry name" value="TNFR_NGFR_2"/>
    <property type="match status" value="1"/>
</dbReference>
<dbReference type="Proteomes" id="UP000822369">
    <property type="component" value="Chromosome 10"/>
</dbReference>
<dbReference type="InterPro" id="IPR053075">
    <property type="entry name" value="TNFRSF11A"/>
</dbReference>
<feature type="region of interest" description="Disordered" evidence="2">
    <location>
        <begin position="256"/>
        <end position="310"/>
    </location>
</feature>
<keyword evidence="3" id="KW-0812">Transmembrane</keyword>
<keyword evidence="1" id="KW-1015">Disulfide bond</keyword>
<evidence type="ECO:0000256" key="3">
    <source>
        <dbReference type="SAM" id="Phobius"/>
    </source>
</evidence>
<evidence type="ECO:0000256" key="4">
    <source>
        <dbReference type="SAM" id="SignalP"/>
    </source>
</evidence>
<evidence type="ECO:0000256" key="2">
    <source>
        <dbReference type="SAM" id="MobiDB-lite"/>
    </source>
</evidence>
<feature type="transmembrane region" description="Helical" evidence="3">
    <location>
        <begin position="205"/>
        <end position="227"/>
    </location>
</feature>
<comment type="caution">
    <text evidence="1">Lacks conserved residue(s) required for the propagation of feature annotation.</text>
</comment>
<feature type="compositionally biased region" description="Basic and acidic residues" evidence="2">
    <location>
        <begin position="515"/>
        <end position="536"/>
    </location>
</feature>
<feature type="domain" description="TNFR-Cys" evidence="5">
    <location>
        <begin position="33"/>
        <end position="67"/>
    </location>
</feature>
<name>A0A9D3BNH3_NOTFU</name>
<dbReference type="GO" id="GO:0005031">
    <property type="term" value="F:tumor necrosis factor receptor activity"/>
    <property type="evidence" value="ECO:0007669"/>
    <property type="project" value="TreeGrafter"/>
</dbReference>
<protein>
    <submittedName>
        <fullName evidence="6">Transcript variant X1</fullName>
    </submittedName>
</protein>
<dbReference type="GO" id="GO:0072674">
    <property type="term" value="P:multinuclear osteoclast differentiation"/>
    <property type="evidence" value="ECO:0007669"/>
    <property type="project" value="TreeGrafter"/>
</dbReference>
<dbReference type="GO" id="GO:0019955">
    <property type="term" value="F:cytokine binding"/>
    <property type="evidence" value="ECO:0007669"/>
    <property type="project" value="TreeGrafter"/>
</dbReference>
<comment type="caution">
    <text evidence="6">The sequence shown here is derived from an EMBL/GenBank/DDBJ whole genome shotgun (WGS) entry which is preliminary data.</text>
</comment>
<dbReference type="GeneID" id="107382986"/>
<feature type="compositionally biased region" description="Polar residues" evidence="2">
    <location>
        <begin position="268"/>
        <end position="285"/>
    </location>
</feature>
<feature type="disulfide bond" evidence="1">
    <location>
        <begin position="46"/>
        <end position="59"/>
    </location>
</feature>
<dbReference type="PROSITE" id="PS00652">
    <property type="entry name" value="TNFR_NGFR_1"/>
    <property type="match status" value="1"/>
</dbReference>
<keyword evidence="4" id="KW-0732">Signal</keyword>
<feature type="region of interest" description="Disordered" evidence="2">
    <location>
        <begin position="515"/>
        <end position="551"/>
    </location>
</feature>
<gene>
    <name evidence="6" type="primary">tnfrsf11a</name>
    <name evidence="6" type="ORF">G4P62_008323</name>
</gene>
<dbReference type="AlphaFoldDB" id="A0A9D3BNH3"/>
<dbReference type="CTD" id="8792"/>
<dbReference type="PANTHER" id="PTHR47134:SF1">
    <property type="entry name" value="TUMOR NECROSIS FACTOR RECEPTOR SUPERFAMILY MEMBER 11A"/>
    <property type="match status" value="1"/>
</dbReference>
<feature type="compositionally biased region" description="Polar residues" evidence="2">
    <location>
        <begin position="413"/>
        <end position="423"/>
    </location>
</feature>
<dbReference type="KEGG" id="nfu:107382986"/>
<proteinExistence type="predicted"/>
<feature type="compositionally biased region" description="Polar residues" evidence="2">
    <location>
        <begin position="612"/>
        <end position="644"/>
    </location>
</feature>
<feature type="disulfide bond" evidence="1">
    <location>
        <begin position="49"/>
        <end position="67"/>
    </location>
</feature>
<dbReference type="Gene3D" id="2.10.50.10">
    <property type="entry name" value="Tumor Necrosis Factor Receptor, subunit A, domain 2"/>
    <property type="match status" value="2"/>
</dbReference>
<feature type="compositionally biased region" description="Basic and acidic residues" evidence="2">
    <location>
        <begin position="390"/>
        <end position="410"/>
    </location>
</feature>
<dbReference type="RefSeq" id="XP_015810861.3">
    <property type="nucleotide sequence ID" value="XM_015955375.3"/>
</dbReference>
<dbReference type="SMART" id="SM00208">
    <property type="entry name" value="TNFR"/>
    <property type="match status" value="2"/>
</dbReference>
<evidence type="ECO:0000313" key="6">
    <source>
        <dbReference type="EMBL" id="KAF7214045.1"/>
    </source>
</evidence>
<dbReference type="SUPFAM" id="SSF57586">
    <property type="entry name" value="TNF receptor-like"/>
    <property type="match status" value="1"/>
</dbReference>
<evidence type="ECO:0000259" key="5">
    <source>
        <dbReference type="PROSITE" id="PS50050"/>
    </source>
</evidence>
<dbReference type="OrthoDB" id="9889060at2759"/>
<feature type="signal peptide" evidence="4">
    <location>
        <begin position="1"/>
        <end position="29"/>
    </location>
</feature>
<dbReference type="InterPro" id="IPR001368">
    <property type="entry name" value="TNFR/NGFR_Cys_rich_reg"/>
</dbReference>
<dbReference type="GO" id="GO:0009897">
    <property type="term" value="C:external side of plasma membrane"/>
    <property type="evidence" value="ECO:0007669"/>
    <property type="project" value="TreeGrafter"/>
</dbReference>
<keyword evidence="3" id="KW-1133">Transmembrane helix</keyword>